<evidence type="ECO:0000256" key="4">
    <source>
        <dbReference type="ARBA" id="ARBA00022692"/>
    </source>
</evidence>
<feature type="transmembrane region" description="Helical" evidence="7">
    <location>
        <begin position="54"/>
        <end position="72"/>
    </location>
</feature>
<evidence type="ECO:0000256" key="5">
    <source>
        <dbReference type="ARBA" id="ARBA00022989"/>
    </source>
</evidence>
<dbReference type="InterPro" id="IPR036259">
    <property type="entry name" value="MFS_trans_sf"/>
</dbReference>
<dbReference type="GO" id="GO:0005886">
    <property type="term" value="C:plasma membrane"/>
    <property type="evidence" value="ECO:0007669"/>
    <property type="project" value="UniProtKB-SubCell"/>
</dbReference>
<feature type="domain" description="Major facilitator superfamily (MFS) profile" evidence="8">
    <location>
        <begin position="17"/>
        <end position="223"/>
    </location>
</feature>
<organism evidence="9">
    <name type="scientific">marine metagenome</name>
    <dbReference type="NCBI Taxonomy" id="408172"/>
    <lineage>
        <taxon>unclassified sequences</taxon>
        <taxon>metagenomes</taxon>
        <taxon>ecological metagenomes</taxon>
    </lineage>
</organism>
<protein>
    <recommendedName>
        <fullName evidence="8">Major facilitator superfamily (MFS) profile domain-containing protein</fullName>
    </recommendedName>
</protein>
<accession>A0A382W2C5</accession>
<reference evidence="9" key="1">
    <citation type="submission" date="2018-05" db="EMBL/GenBank/DDBJ databases">
        <authorList>
            <person name="Lanie J.A."/>
            <person name="Ng W.-L."/>
            <person name="Kazmierczak K.M."/>
            <person name="Andrzejewski T.M."/>
            <person name="Davidsen T.M."/>
            <person name="Wayne K.J."/>
            <person name="Tettelin H."/>
            <person name="Glass J.I."/>
            <person name="Rusch D."/>
            <person name="Podicherti R."/>
            <person name="Tsui H.-C.T."/>
            <person name="Winkler M.E."/>
        </authorList>
    </citation>
    <scope>NUCLEOTIDE SEQUENCE</scope>
</reference>
<evidence type="ECO:0000256" key="2">
    <source>
        <dbReference type="ARBA" id="ARBA00022448"/>
    </source>
</evidence>
<evidence type="ECO:0000256" key="3">
    <source>
        <dbReference type="ARBA" id="ARBA00022475"/>
    </source>
</evidence>
<keyword evidence="4 7" id="KW-0812">Transmembrane</keyword>
<evidence type="ECO:0000256" key="7">
    <source>
        <dbReference type="SAM" id="Phobius"/>
    </source>
</evidence>
<dbReference type="EMBL" id="UINC01156070">
    <property type="protein sequence ID" value="SVD52278.1"/>
    <property type="molecule type" value="Genomic_DNA"/>
</dbReference>
<dbReference type="AlphaFoldDB" id="A0A382W2C5"/>
<dbReference type="Gene3D" id="1.20.1250.20">
    <property type="entry name" value="MFS general substrate transporter like domains"/>
    <property type="match status" value="1"/>
</dbReference>
<dbReference type="InterPro" id="IPR010290">
    <property type="entry name" value="TM_effector"/>
</dbReference>
<keyword evidence="3" id="KW-1003">Cell membrane</keyword>
<dbReference type="Pfam" id="PF05977">
    <property type="entry name" value="MFS_3"/>
    <property type="match status" value="1"/>
</dbReference>
<gene>
    <name evidence="9" type="ORF">METZ01_LOCUS405132</name>
</gene>
<dbReference type="PROSITE" id="PS50850">
    <property type="entry name" value="MFS"/>
    <property type="match status" value="1"/>
</dbReference>
<evidence type="ECO:0000313" key="9">
    <source>
        <dbReference type="EMBL" id="SVD52278.1"/>
    </source>
</evidence>
<dbReference type="PANTHER" id="PTHR23513">
    <property type="entry name" value="INTEGRAL MEMBRANE EFFLUX PROTEIN-RELATED"/>
    <property type="match status" value="1"/>
</dbReference>
<dbReference type="PANTHER" id="PTHR23513:SF6">
    <property type="entry name" value="MAJOR FACILITATOR SUPERFAMILY ASSOCIATED DOMAIN-CONTAINING PROTEIN"/>
    <property type="match status" value="1"/>
</dbReference>
<sequence length="223" mass="24050">MIADVVEGFRYLRHERIIVGLLIMGFLPMTFGYNVMFLLPVFNVDVLGGGPDDLSFLVAAMGVGALVGSLVLARLGDIGNKGRVLFVAAYFWAAFLLGFAISETLWSAMLFGIFAGLFGTAMGSLNMSVVQLASRPEIRGRVMAIMWMTYGFMPLGLIPISWLAEVVSIETALLVSGILLAATMALLGIFYPELKTIDKGHGKEESVSDTRAASDVDQTLEGR</sequence>
<evidence type="ECO:0000256" key="6">
    <source>
        <dbReference type="ARBA" id="ARBA00023136"/>
    </source>
</evidence>
<feature type="transmembrane region" description="Helical" evidence="7">
    <location>
        <begin position="84"/>
        <end position="102"/>
    </location>
</feature>
<keyword evidence="6 7" id="KW-0472">Membrane</keyword>
<feature type="transmembrane region" description="Helical" evidence="7">
    <location>
        <begin position="17"/>
        <end position="42"/>
    </location>
</feature>
<feature type="transmembrane region" description="Helical" evidence="7">
    <location>
        <begin position="108"/>
        <end position="130"/>
    </location>
</feature>
<keyword evidence="2" id="KW-0813">Transport</keyword>
<name>A0A382W2C5_9ZZZZ</name>
<evidence type="ECO:0000256" key="1">
    <source>
        <dbReference type="ARBA" id="ARBA00004651"/>
    </source>
</evidence>
<feature type="transmembrane region" description="Helical" evidence="7">
    <location>
        <begin position="142"/>
        <end position="163"/>
    </location>
</feature>
<keyword evidence="5 7" id="KW-1133">Transmembrane helix</keyword>
<comment type="subcellular location">
    <subcellularLocation>
        <location evidence="1">Cell membrane</location>
        <topology evidence="1">Multi-pass membrane protein</topology>
    </subcellularLocation>
</comment>
<dbReference type="GO" id="GO:0022857">
    <property type="term" value="F:transmembrane transporter activity"/>
    <property type="evidence" value="ECO:0007669"/>
    <property type="project" value="InterPro"/>
</dbReference>
<evidence type="ECO:0000259" key="8">
    <source>
        <dbReference type="PROSITE" id="PS50850"/>
    </source>
</evidence>
<feature type="transmembrane region" description="Helical" evidence="7">
    <location>
        <begin position="169"/>
        <end position="191"/>
    </location>
</feature>
<proteinExistence type="predicted"/>
<dbReference type="SUPFAM" id="SSF103473">
    <property type="entry name" value="MFS general substrate transporter"/>
    <property type="match status" value="1"/>
</dbReference>
<dbReference type="InterPro" id="IPR020846">
    <property type="entry name" value="MFS_dom"/>
</dbReference>